<evidence type="ECO:0000256" key="2">
    <source>
        <dbReference type="ARBA" id="ARBA00022649"/>
    </source>
</evidence>
<evidence type="ECO:0000256" key="1">
    <source>
        <dbReference type="ARBA" id="ARBA00006226"/>
    </source>
</evidence>
<dbReference type="PATRIC" id="fig|1122207.3.peg.1371"/>
<keyword evidence="4" id="KW-1185">Reference proteome</keyword>
<dbReference type="InterPro" id="IPR051803">
    <property type="entry name" value="TA_system_RelE-like_toxin"/>
</dbReference>
<dbReference type="PANTHER" id="PTHR33755">
    <property type="entry name" value="TOXIN PARE1-RELATED"/>
    <property type="match status" value="1"/>
</dbReference>
<dbReference type="InterPro" id="IPR007712">
    <property type="entry name" value="RelE/ParE_toxin"/>
</dbReference>
<evidence type="ECO:0000313" key="4">
    <source>
        <dbReference type="Proteomes" id="UP000054058"/>
    </source>
</evidence>
<evidence type="ECO:0000313" key="3">
    <source>
        <dbReference type="EMBL" id="ETX11353.1"/>
    </source>
</evidence>
<dbReference type="Gene3D" id="3.30.2310.20">
    <property type="entry name" value="RelE-like"/>
    <property type="match status" value="1"/>
</dbReference>
<organism evidence="3 4">
    <name type="scientific">Marinomonas ushuaiensis DSM 15871</name>
    <dbReference type="NCBI Taxonomy" id="1122207"/>
    <lineage>
        <taxon>Bacteria</taxon>
        <taxon>Pseudomonadati</taxon>
        <taxon>Pseudomonadota</taxon>
        <taxon>Gammaproteobacteria</taxon>
        <taxon>Oceanospirillales</taxon>
        <taxon>Oceanospirillaceae</taxon>
        <taxon>Marinomonas</taxon>
    </lineage>
</organism>
<dbReference type="STRING" id="1122207.MUS1_11195"/>
<comment type="caution">
    <text evidence="3">The sequence shown here is derived from an EMBL/GenBank/DDBJ whole genome shotgun (WGS) entry which is preliminary data.</text>
</comment>
<proteinExistence type="inferred from homology"/>
<sequence>MQIKWTDLAQDDLDRVEDYISRTEHASIALATVLTILDSVELMLPIHPKAGRLGRLEGTRELVVSNVPFIVIYRIAQSNTDALKHELQILRVMHDAQLWPLD</sequence>
<dbReference type="RefSeq" id="WP_036160399.1">
    <property type="nucleotide sequence ID" value="NZ_JAMB01000004.1"/>
</dbReference>
<reference evidence="3 4" key="1">
    <citation type="submission" date="2014-01" db="EMBL/GenBank/DDBJ databases">
        <title>Marinomonas ushuaiensis DSM 15871 Genome Sequencing.</title>
        <authorList>
            <person name="Lai Q."/>
            <person name="Shao Z.S."/>
        </authorList>
    </citation>
    <scope>NUCLEOTIDE SEQUENCE [LARGE SCALE GENOMIC DNA]</scope>
    <source>
        <strain evidence="3 4">DSM 15871</strain>
    </source>
</reference>
<dbReference type="EMBL" id="JAMB01000004">
    <property type="protein sequence ID" value="ETX11353.1"/>
    <property type="molecule type" value="Genomic_DNA"/>
</dbReference>
<dbReference type="InterPro" id="IPR035093">
    <property type="entry name" value="RelE/ParE_toxin_dom_sf"/>
</dbReference>
<dbReference type="Proteomes" id="UP000054058">
    <property type="component" value="Unassembled WGS sequence"/>
</dbReference>
<protein>
    <submittedName>
        <fullName evidence="3">RelE/StbE family addiction module toxin</fullName>
    </submittedName>
</protein>
<dbReference type="eggNOG" id="COG3668">
    <property type="taxonomic scope" value="Bacteria"/>
</dbReference>
<comment type="similarity">
    <text evidence="1">Belongs to the RelE toxin family.</text>
</comment>
<accession>X7E878</accession>
<dbReference type="AlphaFoldDB" id="X7E878"/>
<gene>
    <name evidence="3" type="ORF">MUS1_11195</name>
</gene>
<dbReference type="OrthoDB" id="9798046at2"/>
<dbReference type="PANTHER" id="PTHR33755:SF6">
    <property type="entry name" value="PLASMID STABILIZATION SYSTEM PROTEIN"/>
    <property type="match status" value="1"/>
</dbReference>
<keyword evidence="2" id="KW-1277">Toxin-antitoxin system</keyword>
<dbReference type="NCBIfam" id="TIGR02385">
    <property type="entry name" value="RelE_StbE"/>
    <property type="match status" value="1"/>
</dbReference>
<dbReference type="Pfam" id="PF05016">
    <property type="entry name" value="ParE_toxin"/>
    <property type="match status" value="1"/>
</dbReference>
<name>X7E878_9GAMM</name>